<protein>
    <submittedName>
        <fullName evidence="4">Monooxygenase</fullName>
    </submittedName>
</protein>
<reference evidence="4 5" key="1">
    <citation type="submission" date="2019-10" db="EMBL/GenBank/DDBJ databases">
        <title>Whole genome shotgun sequence of Acrocarpospora macrocephala NBRC 16266.</title>
        <authorList>
            <person name="Ichikawa N."/>
            <person name="Kimura A."/>
            <person name="Kitahashi Y."/>
            <person name="Komaki H."/>
            <person name="Oguchi A."/>
        </authorList>
    </citation>
    <scope>NUCLEOTIDE SEQUENCE [LARGE SCALE GENOMIC DNA]</scope>
    <source>
        <strain evidence="4 5">NBRC 16266</strain>
    </source>
</reference>
<dbReference type="PANTHER" id="PTHR30466">
    <property type="entry name" value="FLAVIN REDUCTASE"/>
    <property type="match status" value="1"/>
</dbReference>
<dbReference type="InterPro" id="IPR002563">
    <property type="entry name" value="Flavin_Rdtase-like_dom"/>
</dbReference>
<dbReference type="Pfam" id="PF01613">
    <property type="entry name" value="Flavin_Reduct"/>
    <property type="match status" value="1"/>
</dbReference>
<accession>A0A5M3WU29</accession>
<dbReference type="SUPFAM" id="SSF50475">
    <property type="entry name" value="FMN-binding split barrel"/>
    <property type="match status" value="1"/>
</dbReference>
<dbReference type="GO" id="GO:0042602">
    <property type="term" value="F:riboflavin reductase (NADPH) activity"/>
    <property type="evidence" value="ECO:0007669"/>
    <property type="project" value="TreeGrafter"/>
</dbReference>
<keyword evidence="2" id="KW-0560">Oxidoreductase</keyword>
<evidence type="ECO:0000259" key="3">
    <source>
        <dbReference type="SMART" id="SM00903"/>
    </source>
</evidence>
<evidence type="ECO:0000256" key="1">
    <source>
        <dbReference type="ARBA" id="ARBA00008898"/>
    </source>
</evidence>
<dbReference type="InterPro" id="IPR012349">
    <property type="entry name" value="Split_barrel_FMN-bd"/>
</dbReference>
<dbReference type="Gene3D" id="2.30.110.10">
    <property type="entry name" value="Electron Transport, Fmn-binding Protein, Chain A"/>
    <property type="match status" value="1"/>
</dbReference>
<gene>
    <name evidence="4" type="ORF">Amac_032440</name>
</gene>
<dbReference type="PANTHER" id="PTHR30466:SF11">
    <property type="entry name" value="FLAVIN-DEPENDENT MONOOXYGENASE, REDUCTASE SUBUNIT HSAB"/>
    <property type="match status" value="1"/>
</dbReference>
<evidence type="ECO:0000313" key="4">
    <source>
        <dbReference type="EMBL" id="GES09648.1"/>
    </source>
</evidence>
<organism evidence="4 5">
    <name type="scientific">Acrocarpospora macrocephala</name>
    <dbReference type="NCBI Taxonomy" id="150177"/>
    <lineage>
        <taxon>Bacteria</taxon>
        <taxon>Bacillati</taxon>
        <taxon>Actinomycetota</taxon>
        <taxon>Actinomycetes</taxon>
        <taxon>Streptosporangiales</taxon>
        <taxon>Streptosporangiaceae</taxon>
        <taxon>Acrocarpospora</taxon>
    </lineage>
</organism>
<proteinExistence type="inferred from homology"/>
<dbReference type="SMART" id="SM00903">
    <property type="entry name" value="Flavin_Reduct"/>
    <property type="match status" value="1"/>
</dbReference>
<dbReference type="GO" id="GO:0010181">
    <property type="term" value="F:FMN binding"/>
    <property type="evidence" value="ECO:0007669"/>
    <property type="project" value="InterPro"/>
</dbReference>
<evidence type="ECO:0000256" key="2">
    <source>
        <dbReference type="ARBA" id="ARBA00023002"/>
    </source>
</evidence>
<dbReference type="GO" id="GO:0004497">
    <property type="term" value="F:monooxygenase activity"/>
    <property type="evidence" value="ECO:0007669"/>
    <property type="project" value="UniProtKB-KW"/>
</dbReference>
<sequence length="169" mass="18028">MNPTSMRVALSHFGSGLTVITGMTEEGPVGFTCQSFSSLSLDPPLVTFSPSRSSTTWPRIRPLDTFAINVLADGQTALSVSFSRSGSDKFSGVEWRPSQHGAPLIGGALVTFDCRIWGEYDGGDHTIVAAEVVAIELDAETKRGPLLYYKSTYASLNLITENAAVPVSP</sequence>
<keyword evidence="4" id="KW-0503">Monooxygenase</keyword>
<dbReference type="RefSeq" id="WP_218041111.1">
    <property type="nucleotide sequence ID" value="NZ_BAAAHL010000040.1"/>
</dbReference>
<dbReference type="EMBL" id="BLAE01000016">
    <property type="protein sequence ID" value="GES09648.1"/>
    <property type="molecule type" value="Genomic_DNA"/>
</dbReference>
<comment type="caution">
    <text evidence="4">The sequence shown here is derived from an EMBL/GenBank/DDBJ whole genome shotgun (WGS) entry which is preliminary data.</text>
</comment>
<comment type="similarity">
    <text evidence="1">Belongs to the non-flavoprotein flavin reductase family.</text>
</comment>
<name>A0A5M3WU29_9ACTN</name>
<dbReference type="Proteomes" id="UP000331127">
    <property type="component" value="Unassembled WGS sequence"/>
</dbReference>
<dbReference type="InterPro" id="IPR050268">
    <property type="entry name" value="NADH-dep_flavin_reductase"/>
</dbReference>
<dbReference type="AlphaFoldDB" id="A0A5M3WU29"/>
<keyword evidence="5" id="KW-1185">Reference proteome</keyword>
<evidence type="ECO:0000313" key="5">
    <source>
        <dbReference type="Proteomes" id="UP000331127"/>
    </source>
</evidence>
<feature type="domain" description="Flavin reductase like" evidence="3">
    <location>
        <begin position="10"/>
        <end position="155"/>
    </location>
</feature>